<dbReference type="RefSeq" id="XP_001594251.1">
    <property type="nucleotide sequence ID" value="XM_001594201.1"/>
</dbReference>
<dbReference type="Proteomes" id="UP000001312">
    <property type="component" value="Unassembled WGS sequence"/>
</dbReference>
<dbReference type="AlphaFoldDB" id="A7EFG7"/>
<dbReference type="GeneID" id="5490864"/>
<dbReference type="InParanoid" id="A7EFG7"/>
<dbReference type="EMBL" id="CH476625">
    <property type="protein sequence ID" value="EDO01583.1"/>
    <property type="molecule type" value="Genomic_DNA"/>
</dbReference>
<keyword evidence="2" id="KW-1185">Reference proteome</keyword>
<reference evidence="2" key="1">
    <citation type="journal article" date="2011" name="PLoS Genet.">
        <title>Genomic analysis of the necrotrophic fungal pathogens Sclerotinia sclerotiorum and Botrytis cinerea.</title>
        <authorList>
            <person name="Amselem J."/>
            <person name="Cuomo C.A."/>
            <person name="van Kan J.A."/>
            <person name="Viaud M."/>
            <person name="Benito E.P."/>
            <person name="Couloux A."/>
            <person name="Coutinho P.M."/>
            <person name="de Vries R.P."/>
            <person name="Dyer P.S."/>
            <person name="Fillinger S."/>
            <person name="Fournier E."/>
            <person name="Gout L."/>
            <person name="Hahn M."/>
            <person name="Kohn L."/>
            <person name="Lapalu N."/>
            <person name="Plummer K.M."/>
            <person name="Pradier J.M."/>
            <person name="Quevillon E."/>
            <person name="Sharon A."/>
            <person name="Simon A."/>
            <person name="ten Have A."/>
            <person name="Tudzynski B."/>
            <person name="Tudzynski P."/>
            <person name="Wincker P."/>
            <person name="Andrew M."/>
            <person name="Anthouard V."/>
            <person name="Beever R.E."/>
            <person name="Beffa R."/>
            <person name="Benoit I."/>
            <person name="Bouzid O."/>
            <person name="Brault B."/>
            <person name="Chen Z."/>
            <person name="Choquer M."/>
            <person name="Collemare J."/>
            <person name="Cotton P."/>
            <person name="Danchin E.G."/>
            <person name="Da Silva C."/>
            <person name="Gautier A."/>
            <person name="Giraud C."/>
            <person name="Giraud T."/>
            <person name="Gonzalez C."/>
            <person name="Grossetete S."/>
            <person name="Guldener U."/>
            <person name="Henrissat B."/>
            <person name="Howlett B.J."/>
            <person name="Kodira C."/>
            <person name="Kretschmer M."/>
            <person name="Lappartient A."/>
            <person name="Leroch M."/>
            <person name="Levis C."/>
            <person name="Mauceli E."/>
            <person name="Neuveglise C."/>
            <person name="Oeser B."/>
            <person name="Pearson M."/>
            <person name="Poulain J."/>
            <person name="Poussereau N."/>
            <person name="Quesneville H."/>
            <person name="Rascle C."/>
            <person name="Schumacher J."/>
            <person name="Segurens B."/>
            <person name="Sexton A."/>
            <person name="Silva E."/>
            <person name="Sirven C."/>
            <person name="Soanes D.M."/>
            <person name="Talbot N.J."/>
            <person name="Templeton M."/>
            <person name="Yandava C."/>
            <person name="Yarden O."/>
            <person name="Zeng Q."/>
            <person name="Rollins J.A."/>
            <person name="Lebrun M.H."/>
            <person name="Dickman M."/>
        </authorList>
    </citation>
    <scope>NUCLEOTIDE SEQUENCE [LARGE SCALE GENOMIC DNA]</scope>
    <source>
        <strain evidence="2">ATCC 18683 / 1980 / Ss-1</strain>
    </source>
</reference>
<evidence type="ECO:0000313" key="1">
    <source>
        <dbReference type="EMBL" id="EDO01583.1"/>
    </source>
</evidence>
<proteinExistence type="predicted"/>
<evidence type="ECO:0000313" key="2">
    <source>
        <dbReference type="Proteomes" id="UP000001312"/>
    </source>
</evidence>
<dbReference type="HOGENOM" id="CLU_2832710_0_0_1"/>
<name>A7EFG7_SCLS1</name>
<gene>
    <name evidence="1" type="ORF">SS1G_04058</name>
</gene>
<protein>
    <submittedName>
        <fullName evidence="1">Uncharacterized protein</fullName>
    </submittedName>
</protein>
<dbReference type="KEGG" id="ssl:SS1G_04058"/>
<accession>A7EFG7</accession>
<organism evidence="1 2">
    <name type="scientific">Sclerotinia sclerotiorum (strain ATCC 18683 / 1980 / Ss-1)</name>
    <name type="common">White mold</name>
    <name type="synonym">Whetzelinia sclerotiorum</name>
    <dbReference type="NCBI Taxonomy" id="665079"/>
    <lineage>
        <taxon>Eukaryota</taxon>
        <taxon>Fungi</taxon>
        <taxon>Dikarya</taxon>
        <taxon>Ascomycota</taxon>
        <taxon>Pezizomycotina</taxon>
        <taxon>Leotiomycetes</taxon>
        <taxon>Helotiales</taxon>
        <taxon>Sclerotiniaceae</taxon>
        <taxon>Sclerotinia</taxon>
    </lineage>
</organism>
<sequence>MDELIRGFCAATGCDKIGSKCWRFKRVMQVIDWLGSQRLCSPKANFPNHFTSMDDFLSNPQERKLV</sequence>